<gene>
    <name evidence="1" type="ORF">UFOVP124_25</name>
</gene>
<dbReference type="InterPro" id="IPR035198">
    <property type="entry name" value="SU10_MCP"/>
</dbReference>
<dbReference type="Pfam" id="PF17236">
    <property type="entry name" value="SU10_MCP"/>
    <property type="match status" value="1"/>
</dbReference>
<name>A0A6J5LC08_9CAUD</name>
<sequence length="381" mass="40987">MPLNSAVYPTNFYESWNAGVIPPDVFGIAINWFVNRTPLFSRVPKLPVGSVEFRITNDNYRPSSTVLANGSTVTNSATSFVVADASTFLKGDLIQIENEVIRVTADPTISSNTLTVSRGYGGTTAASHVDTLAVYLIGNARLGNEINQTGISRLPAPVTQYCQTIQHPYQVGGSLNSTANYVSGLGSPLQRDKMMGLQHAMDDFERSAYYGAGQAPTASLPPAMKGLKNLIATNKVTSPTNAGAYKPDDLIRDTVQACFANGGKPDTLLVSTNFLQGLAVWSNHVQRLAPNSTIFGDPVDTFAVSFLPNIDIVPSPLLRPFTAVALSSQEVRARIKRPMVDYPRGRRGDAEEGDIILEAAIELDNEAHHAWVEGITAFSAV</sequence>
<dbReference type="EMBL" id="LR796250">
    <property type="protein sequence ID" value="CAB4130706.1"/>
    <property type="molecule type" value="Genomic_DNA"/>
</dbReference>
<reference evidence="1" key="1">
    <citation type="submission" date="2020-04" db="EMBL/GenBank/DDBJ databases">
        <authorList>
            <person name="Chiriac C."/>
            <person name="Salcher M."/>
            <person name="Ghai R."/>
            <person name="Kavagutti S V."/>
        </authorList>
    </citation>
    <scope>NUCLEOTIDE SEQUENCE</scope>
</reference>
<evidence type="ECO:0000313" key="1">
    <source>
        <dbReference type="EMBL" id="CAB4130706.1"/>
    </source>
</evidence>
<accession>A0A6J5LC08</accession>
<protein>
    <submittedName>
        <fullName evidence="1">Uncharacterized protein</fullName>
    </submittedName>
</protein>
<organism evidence="1">
    <name type="scientific">uncultured Caudovirales phage</name>
    <dbReference type="NCBI Taxonomy" id="2100421"/>
    <lineage>
        <taxon>Viruses</taxon>
        <taxon>Duplodnaviria</taxon>
        <taxon>Heunggongvirae</taxon>
        <taxon>Uroviricota</taxon>
        <taxon>Caudoviricetes</taxon>
        <taxon>Peduoviridae</taxon>
        <taxon>Maltschvirus</taxon>
        <taxon>Maltschvirus maltsch</taxon>
    </lineage>
</organism>
<proteinExistence type="predicted"/>